<feature type="domain" description="TIR" evidence="2">
    <location>
        <begin position="48"/>
        <end position="188"/>
    </location>
</feature>
<keyword evidence="4" id="KW-1185">Reference proteome</keyword>
<dbReference type="GO" id="GO:0007165">
    <property type="term" value="P:signal transduction"/>
    <property type="evidence" value="ECO:0007669"/>
    <property type="project" value="InterPro"/>
</dbReference>
<reference evidence="3 4" key="1">
    <citation type="submission" date="2017-06" db="EMBL/GenBank/DDBJ databases">
        <authorList>
            <person name="Kim H.J."/>
            <person name="Triplett B.A."/>
        </authorList>
    </citation>
    <scope>NUCLEOTIDE SEQUENCE [LARGE SCALE GENOMIC DNA]</scope>
    <source>
        <strain evidence="3">FRACA_ARgP5</strain>
    </source>
</reference>
<dbReference type="AlphaFoldDB" id="A0A2I2L210"/>
<sequence>MPVPVCTLNRFLEFRVTCASRLVVDHWWRAGWKVIGGAGDGMMVSMSKLGQVVVVRVGGRAFRTSRGRREWAEWVAWQLEDAGYRVLIQAWDFVPGSDWMLGMQQGVSHPRRMIALLSDSYLRSVYGRQEWRAVLAADADGFSRKLLPVRIEDCERPGMLRTVVDFDIYDLAPEATRDHLLRQVGHSLSGRVKLTTAPEFPVRHRSTPPIAEPAFPPPADSN</sequence>
<dbReference type="InterPro" id="IPR000157">
    <property type="entry name" value="TIR_dom"/>
</dbReference>
<organism evidence="3 4">
    <name type="scientific">Frankia canadensis</name>
    <dbReference type="NCBI Taxonomy" id="1836972"/>
    <lineage>
        <taxon>Bacteria</taxon>
        <taxon>Bacillati</taxon>
        <taxon>Actinomycetota</taxon>
        <taxon>Actinomycetes</taxon>
        <taxon>Frankiales</taxon>
        <taxon>Frankiaceae</taxon>
        <taxon>Frankia</taxon>
    </lineage>
</organism>
<dbReference type="InterPro" id="IPR035897">
    <property type="entry name" value="Toll_tir_struct_dom_sf"/>
</dbReference>
<dbReference type="EMBL" id="FZMO01000556">
    <property type="protein sequence ID" value="SNQ51954.1"/>
    <property type="molecule type" value="Genomic_DNA"/>
</dbReference>
<dbReference type="Proteomes" id="UP000234331">
    <property type="component" value="Unassembled WGS sequence"/>
</dbReference>
<protein>
    <recommendedName>
        <fullName evidence="2">TIR domain-containing protein</fullName>
    </recommendedName>
</protein>
<proteinExistence type="predicted"/>
<dbReference type="PROSITE" id="PS50104">
    <property type="entry name" value="TIR"/>
    <property type="match status" value="1"/>
</dbReference>
<accession>A0A2I2L210</accession>
<evidence type="ECO:0000256" key="1">
    <source>
        <dbReference type="SAM" id="MobiDB-lite"/>
    </source>
</evidence>
<name>A0A2I2L210_9ACTN</name>
<evidence type="ECO:0000259" key="2">
    <source>
        <dbReference type="PROSITE" id="PS50104"/>
    </source>
</evidence>
<dbReference type="SUPFAM" id="SSF52200">
    <property type="entry name" value="Toll/Interleukin receptor TIR domain"/>
    <property type="match status" value="1"/>
</dbReference>
<dbReference type="Pfam" id="PF13676">
    <property type="entry name" value="TIR_2"/>
    <property type="match status" value="1"/>
</dbReference>
<evidence type="ECO:0000313" key="3">
    <source>
        <dbReference type="EMBL" id="SNQ51954.1"/>
    </source>
</evidence>
<evidence type="ECO:0000313" key="4">
    <source>
        <dbReference type="Proteomes" id="UP000234331"/>
    </source>
</evidence>
<gene>
    <name evidence="3" type="ORF">FRACA_880005</name>
</gene>
<feature type="compositionally biased region" description="Pro residues" evidence="1">
    <location>
        <begin position="210"/>
        <end position="222"/>
    </location>
</feature>
<dbReference type="Gene3D" id="3.40.50.10140">
    <property type="entry name" value="Toll/interleukin-1 receptor homology (TIR) domain"/>
    <property type="match status" value="1"/>
</dbReference>
<feature type="region of interest" description="Disordered" evidence="1">
    <location>
        <begin position="199"/>
        <end position="222"/>
    </location>
</feature>